<sequence length="291" mass="32331">MVVQTTTDLGSDDTEPMEIEPTLSGGGQKVLSMKDLERRRFCTTVESVYYYRETGRNCCAVLLSTSFLLRVGETIALAKVPFTARPPTQSDADDEKIDIFEHYPKMEQFLKVGRLSGSTDFHATPVLNVNALGVSLSGVGVDKHRVDDQPYLISLSAIRLTLSDQPRCISWEFKDSKGIFYPSTTKLLVIVAKHPDGPRKSFPFELRLEKEMSVAVHHIGMVARVTRFLERPKTADSWSFKIKAPYSPRCAKEALADAQHADSNKQLPSIVGLHAAAKPWMDAIATCVFVP</sequence>
<name>A0A0C3BAG4_PILCF</name>
<keyword evidence="2" id="KW-1185">Reference proteome</keyword>
<gene>
    <name evidence="1" type="ORF">PILCRDRAFT_828318</name>
</gene>
<evidence type="ECO:0000313" key="1">
    <source>
        <dbReference type="EMBL" id="KIM74322.1"/>
    </source>
</evidence>
<reference evidence="2" key="2">
    <citation type="submission" date="2015-01" db="EMBL/GenBank/DDBJ databases">
        <title>Evolutionary Origins and Diversification of the Mycorrhizal Mutualists.</title>
        <authorList>
            <consortium name="DOE Joint Genome Institute"/>
            <consortium name="Mycorrhizal Genomics Consortium"/>
            <person name="Kohler A."/>
            <person name="Kuo A."/>
            <person name="Nagy L.G."/>
            <person name="Floudas D."/>
            <person name="Copeland A."/>
            <person name="Barry K.W."/>
            <person name="Cichocki N."/>
            <person name="Veneault-Fourrey C."/>
            <person name="LaButti K."/>
            <person name="Lindquist E.A."/>
            <person name="Lipzen A."/>
            <person name="Lundell T."/>
            <person name="Morin E."/>
            <person name="Murat C."/>
            <person name="Riley R."/>
            <person name="Ohm R."/>
            <person name="Sun H."/>
            <person name="Tunlid A."/>
            <person name="Henrissat B."/>
            <person name="Grigoriev I.V."/>
            <person name="Hibbett D.S."/>
            <person name="Martin F."/>
        </authorList>
    </citation>
    <scope>NUCLEOTIDE SEQUENCE [LARGE SCALE GENOMIC DNA]</scope>
    <source>
        <strain evidence="2">F 1598</strain>
    </source>
</reference>
<proteinExistence type="predicted"/>
<accession>A0A0C3BAG4</accession>
<dbReference type="STRING" id="765440.A0A0C3BAG4"/>
<reference evidence="1 2" key="1">
    <citation type="submission" date="2014-04" db="EMBL/GenBank/DDBJ databases">
        <authorList>
            <consortium name="DOE Joint Genome Institute"/>
            <person name="Kuo A."/>
            <person name="Tarkka M."/>
            <person name="Buscot F."/>
            <person name="Kohler A."/>
            <person name="Nagy L.G."/>
            <person name="Floudas D."/>
            <person name="Copeland A."/>
            <person name="Barry K.W."/>
            <person name="Cichocki N."/>
            <person name="Veneault-Fourrey C."/>
            <person name="LaButti K."/>
            <person name="Lindquist E.A."/>
            <person name="Lipzen A."/>
            <person name="Lundell T."/>
            <person name="Morin E."/>
            <person name="Murat C."/>
            <person name="Sun H."/>
            <person name="Tunlid A."/>
            <person name="Henrissat B."/>
            <person name="Grigoriev I.V."/>
            <person name="Hibbett D.S."/>
            <person name="Martin F."/>
            <person name="Nordberg H.P."/>
            <person name="Cantor M.N."/>
            <person name="Hua S.X."/>
        </authorList>
    </citation>
    <scope>NUCLEOTIDE SEQUENCE [LARGE SCALE GENOMIC DNA]</scope>
    <source>
        <strain evidence="1 2">F 1598</strain>
    </source>
</reference>
<organism evidence="1 2">
    <name type="scientific">Piloderma croceum (strain F 1598)</name>
    <dbReference type="NCBI Taxonomy" id="765440"/>
    <lineage>
        <taxon>Eukaryota</taxon>
        <taxon>Fungi</taxon>
        <taxon>Dikarya</taxon>
        <taxon>Basidiomycota</taxon>
        <taxon>Agaricomycotina</taxon>
        <taxon>Agaricomycetes</taxon>
        <taxon>Agaricomycetidae</taxon>
        <taxon>Atheliales</taxon>
        <taxon>Atheliaceae</taxon>
        <taxon>Piloderma</taxon>
    </lineage>
</organism>
<dbReference type="AlphaFoldDB" id="A0A0C3BAG4"/>
<dbReference type="HOGENOM" id="CLU_1103366_0_0_1"/>
<protein>
    <submittedName>
        <fullName evidence="1">Uncharacterized protein</fullName>
    </submittedName>
</protein>
<dbReference type="EMBL" id="KN833062">
    <property type="protein sequence ID" value="KIM74322.1"/>
    <property type="molecule type" value="Genomic_DNA"/>
</dbReference>
<dbReference type="OrthoDB" id="3060222at2759"/>
<evidence type="ECO:0000313" key="2">
    <source>
        <dbReference type="Proteomes" id="UP000054166"/>
    </source>
</evidence>
<dbReference type="InParanoid" id="A0A0C3BAG4"/>
<dbReference type="Proteomes" id="UP000054166">
    <property type="component" value="Unassembled WGS sequence"/>
</dbReference>